<keyword evidence="2" id="KW-1185">Reference proteome</keyword>
<evidence type="ECO:0000313" key="1">
    <source>
        <dbReference type="EMBL" id="CAA0818801.1"/>
    </source>
</evidence>
<dbReference type="Gene3D" id="2.40.70.10">
    <property type="entry name" value="Acid Proteases"/>
    <property type="match status" value="1"/>
</dbReference>
<reference evidence="1" key="1">
    <citation type="submission" date="2019-12" db="EMBL/GenBank/DDBJ databases">
        <authorList>
            <person name="Scholes J."/>
        </authorList>
    </citation>
    <scope>NUCLEOTIDE SEQUENCE</scope>
</reference>
<dbReference type="SUPFAM" id="SSF50630">
    <property type="entry name" value="Acid proteases"/>
    <property type="match status" value="1"/>
</dbReference>
<comment type="caution">
    <text evidence="1">The sequence shown here is derived from an EMBL/GenBank/DDBJ whole genome shotgun (WGS) entry which is preliminary data.</text>
</comment>
<dbReference type="InterPro" id="IPR021109">
    <property type="entry name" value="Peptidase_aspartic_dom_sf"/>
</dbReference>
<dbReference type="OrthoDB" id="2747330at2759"/>
<gene>
    <name evidence="1" type="ORF">SHERM_17692</name>
</gene>
<dbReference type="AlphaFoldDB" id="A0A9N7MUB0"/>
<name>A0A9N7MUB0_STRHE</name>
<sequence>MSGYILSESLTLPELNHPAPNLLVGCASESEGYPQGVGLAGFWRVPSSLVSQLKITKFFHCIVSKLYEGHHNVTNATWENSDCFVNVANIVVGGVEVEVPQEYLTVDEAGNGGLMVEAGNRISVMDIHVQQGYGDGGLVFMPAVLLC</sequence>
<organism evidence="1 2">
    <name type="scientific">Striga hermonthica</name>
    <name type="common">Purple witchweed</name>
    <name type="synonym">Buchnera hermonthica</name>
    <dbReference type="NCBI Taxonomy" id="68872"/>
    <lineage>
        <taxon>Eukaryota</taxon>
        <taxon>Viridiplantae</taxon>
        <taxon>Streptophyta</taxon>
        <taxon>Embryophyta</taxon>
        <taxon>Tracheophyta</taxon>
        <taxon>Spermatophyta</taxon>
        <taxon>Magnoliopsida</taxon>
        <taxon>eudicotyledons</taxon>
        <taxon>Gunneridae</taxon>
        <taxon>Pentapetalae</taxon>
        <taxon>asterids</taxon>
        <taxon>lamiids</taxon>
        <taxon>Lamiales</taxon>
        <taxon>Orobanchaceae</taxon>
        <taxon>Buchnereae</taxon>
        <taxon>Striga</taxon>
    </lineage>
</organism>
<proteinExistence type="predicted"/>
<dbReference type="Proteomes" id="UP001153555">
    <property type="component" value="Unassembled WGS sequence"/>
</dbReference>
<evidence type="ECO:0000313" key="2">
    <source>
        <dbReference type="Proteomes" id="UP001153555"/>
    </source>
</evidence>
<accession>A0A9N7MUB0</accession>
<protein>
    <submittedName>
        <fullName evidence="1">Uncharacterized protein</fullName>
    </submittedName>
</protein>
<dbReference type="EMBL" id="CACSLK010017620">
    <property type="protein sequence ID" value="CAA0818801.1"/>
    <property type="molecule type" value="Genomic_DNA"/>
</dbReference>